<name>A0A0U2XFC8_9ENTE</name>
<dbReference type="Pfam" id="PF13185">
    <property type="entry name" value="GAF_2"/>
    <property type="match status" value="1"/>
</dbReference>
<dbReference type="InterPro" id="IPR029016">
    <property type="entry name" value="GAF-like_dom_sf"/>
</dbReference>
<organism evidence="2 3">
    <name type="scientific">Enterococcus rotai</name>
    <dbReference type="NCBI Taxonomy" id="118060"/>
    <lineage>
        <taxon>Bacteria</taxon>
        <taxon>Bacillati</taxon>
        <taxon>Bacillota</taxon>
        <taxon>Bacilli</taxon>
        <taxon>Lactobacillales</taxon>
        <taxon>Enterococcaceae</taxon>
        <taxon>Enterococcus</taxon>
    </lineage>
</organism>
<dbReference type="AlphaFoldDB" id="A0A0U2XFC8"/>
<dbReference type="Gene3D" id="3.30.450.40">
    <property type="match status" value="1"/>
</dbReference>
<dbReference type="EMBL" id="CP013655">
    <property type="protein sequence ID" value="ALS35997.1"/>
    <property type="molecule type" value="Genomic_DNA"/>
</dbReference>
<dbReference type="KEGG" id="erx:ATZ35_02135"/>
<dbReference type="Proteomes" id="UP000067523">
    <property type="component" value="Chromosome"/>
</dbReference>
<dbReference type="InterPro" id="IPR003018">
    <property type="entry name" value="GAF"/>
</dbReference>
<proteinExistence type="predicted"/>
<evidence type="ECO:0000313" key="2">
    <source>
        <dbReference type="EMBL" id="ALS35997.1"/>
    </source>
</evidence>
<dbReference type="SUPFAM" id="SSF55781">
    <property type="entry name" value="GAF domain-like"/>
    <property type="match status" value="1"/>
</dbReference>
<keyword evidence="3" id="KW-1185">Reference proteome</keyword>
<evidence type="ECO:0000259" key="1">
    <source>
        <dbReference type="Pfam" id="PF13185"/>
    </source>
</evidence>
<accession>A0A0U2XFC8</accession>
<dbReference type="RefSeq" id="WP_208929171.1">
    <property type="nucleotide sequence ID" value="NZ_CP013655.1"/>
</dbReference>
<sequence>MTDQMQQAIDQIKVDLKVDFVALALSTVNEITKIRVIRWRYVAGNTNQNYKKIRLQVGKGIGGIVWRTGRPYQATDLQKQPEKLVELPITRMEKLETIMAFPVVEKGEVKGVLLLGYRKKTTVTEEFLSAAKGKANELIVYL</sequence>
<protein>
    <recommendedName>
        <fullName evidence="1">GAF domain-containing protein</fullName>
    </recommendedName>
</protein>
<feature type="domain" description="GAF" evidence="1">
    <location>
        <begin position="5"/>
        <end position="131"/>
    </location>
</feature>
<dbReference type="STRING" id="118060.ATZ35_02135"/>
<evidence type="ECO:0000313" key="3">
    <source>
        <dbReference type="Proteomes" id="UP000067523"/>
    </source>
</evidence>
<reference evidence="3" key="1">
    <citation type="submission" date="2015-12" db="EMBL/GenBank/DDBJ databases">
        <authorList>
            <person name="Lauer A."/>
            <person name="Humrighouse B."/>
            <person name="Loparev V."/>
            <person name="Shewmaker P.L."/>
            <person name="Whitney A.M."/>
            <person name="McLaughlin R.W."/>
        </authorList>
    </citation>
    <scope>NUCLEOTIDE SEQUENCE [LARGE SCALE GENOMIC DNA]</scope>
    <source>
        <strain evidence="3">LMG 26678</strain>
    </source>
</reference>
<gene>
    <name evidence="2" type="ORF">ATZ35_02135</name>
</gene>